<sequence length="659" mass="73074">MAIHHPCLVLLTKVLTGSDSFGDLDRDLLYHIMHDLIDFHGLDLDYGDVSQALDQYWSCKPGEEPCKVLVANPLRMLDVRKSIKAYDSAVCKPKSTNPAPLDLGGSVMRDPFMELPYDILYEITRHLPSHSVIALSSASWPAFCAFRENDGFWKRALVSSMPWFWELHDWVRESAATDFRGLFLWLEKVTTPKIDMQGPFLGVANRRRIWGVCERLAARYLPRVVAVATGSHDASESHDAARTVWGGCSNPYMPLVTFPEHAEGTSTVTTQWVCSWKEISGQEGVFETFWDASRSLVGLALSFAGDRRLFGRDDRDGDVLKEAVMVRRGDEIMGLVLHLPDVSVENMRPARLSHLIDHEESNLRTSIKGITVQMACGEERLGDTNQTYNRRALVPNDDYFVAGVVGHISGSGTINRLGLVQCPRYGVHISTDSPGEPQIPLVQKMLWKSTSTPLGFPPAAHPQLVALPYHEDPLDRYRIQANLPEDVVPAEPLIWAASEAELKSVQRISVYQLNDGRDICGAKVEFTPESGIPARVVGNGVAVGTKSEDDAEIGGEWQEQFVVGFDIDGPGGEVVTAVEVMHDEEIKAMKLRTNRDREVYWGEHNMNNVHFHPATAGPGETIVGIALGFGSQGGFTWTDETYGYSLMNWAATLVMSLQG</sequence>
<evidence type="ECO:0000313" key="3">
    <source>
        <dbReference type="Proteomes" id="UP000799438"/>
    </source>
</evidence>
<dbReference type="RefSeq" id="XP_033392419.1">
    <property type="nucleotide sequence ID" value="XM_033543610.1"/>
</dbReference>
<dbReference type="OrthoDB" id="9984533at2759"/>
<proteinExistence type="predicted"/>
<gene>
    <name evidence="2" type="ORF">K452DRAFT_312984</name>
</gene>
<dbReference type="InterPro" id="IPR001810">
    <property type="entry name" value="F-box_dom"/>
</dbReference>
<evidence type="ECO:0000259" key="1">
    <source>
        <dbReference type="PROSITE" id="PS50181"/>
    </source>
</evidence>
<dbReference type="Proteomes" id="UP000799438">
    <property type="component" value="Unassembled WGS sequence"/>
</dbReference>
<accession>A0A6A6B1U4</accession>
<dbReference type="EMBL" id="ML995514">
    <property type="protein sequence ID" value="KAF2136701.1"/>
    <property type="molecule type" value="Genomic_DNA"/>
</dbReference>
<protein>
    <recommendedName>
        <fullName evidence="1">F-box domain-containing protein</fullName>
    </recommendedName>
</protein>
<dbReference type="InterPro" id="IPR036047">
    <property type="entry name" value="F-box-like_dom_sf"/>
</dbReference>
<keyword evidence="3" id="KW-1185">Reference proteome</keyword>
<name>A0A6A6B1U4_9PEZI</name>
<organism evidence="2 3">
    <name type="scientific">Aplosporella prunicola CBS 121167</name>
    <dbReference type="NCBI Taxonomy" id="1176127"/>
    <lineage>
        <taxon>Eukaryota</taxon>
        <taxon>Fungi</taxon>
        <taxon>Dikarya</taxon>
        <taxon>Ascomycota</taxon>
        <taxon>Pezizomycotina</taxon>
        <taxon>Dothideomycetes</taxon>
        <taxon>Dothideomycetes incertae sedis</taxon>
        <taxon>Botryosphaeriales</taxon>
        <taxon>Aplosporellaceae</taxon>
        <taxon>Aplosporella</taxon>
    </lineage>
</organism>
<dbReference type="GeneID" id="54301107"/>
<reference evidence="2" key="1">
    <citation type="journal article" date="2020" name="Stud. Mycol.">
        <title>101 Dothideomycetes genomes: a test case for predicting lifestyles and emergence of pathogens.</title>
        <authorList>
            <person name="Haridas S."/>
            <person name="Albert R."/>
            <person name="Binder M."/>
            <person name="Bloem J."/>
            <person name="Labutti K."/>
            <person name="Salamov A."/>
            <person name="Andreopoulos B."/>
            <person name="Baker S."/>
            <person name="Barry K."/>
            <person name="Bills G."/>
            <person name="Bluhm B."/>
            <person name="Cannon C."/>
            <person name="Castanera R."/>
            <person name="Culley D."/>
            <person name="Daum C."/>
            <person name="Ezra D."/>
            <person name="Gonzalez J."/>
            <person name="Henrissat B."/>
            <person name="Kuo A."/>
            <person name="Liang C."/>
            <person name="Lipzen A."/>
            <person name="Lutzoni F."/>
            <person name="Magnuson J."/>
            <person name="Mondo S."/>
            <person name="Nolan M."/>
            <person name="Ohm R."/>
            <person name="Pangilinan J."/>
            <person name="Park H.-J."/>
            <person name="Ramirez L."/>
            <person name="Alfaro M."/>
            <person name="Sun H."/>
            <person name="Tritt A."/>
            <person name="Yoshinaga Y."/>
            <person name="Zwiers L.-H."/>
            <person name="Turgeon B."/>
            <person name="Goodwin S."/>
            <person name="Spatafora J."/>
            <person name="Crous P."/>
            <person name="Grigoriev I."/>
        </authorList>
    </citation>
    <scope>NUCLEOTIDE SEQUENCE</scope>
    <source>
        <strain evidence="2">CBS 121167</strain>
    </source>
</reference>
<dbReference type="AlphaFoldDB" id="A0A6A6B1U4"/>
<dbReference type="PROSITE" id="PS50181">
    <property type="entry name" value="FBOX"/>
    <property type="match status" value="1"/>
</dbReference>
<dbReference type="SUPFAM" id="SSF81383">
    <property type="entry name" value="F-box domain"/>
    <property type="match status" value="1"/>
</dbReference>
<feature type="domain" description="F-box" evidence="1">
    <location>
        <begin position="109"/>
        <end position="156"/>
    </location>
</feature>
<evidence type="ECO:0000313" key="2">
    <source>
        <dbReference type="EMBL" id="KAF2136701.1"/>
    </source>
</evidence>